<comment type="caution">
    <text evidence="1">The sequence shown here is derived from an EMBL/GenBank/DDBJ whole genome shotgun (WGS) entry which is preliminary data.</text>
</comment>
<accession>A0A939TES4</accession>
<proteinExistence type="predicted"/>
<dbReference type="AlphaFoldDB" id="A0A939TES4"/>
<sequence length="86" mass="9785">MARSQGRKRKIQWLMATEGLSYSDAVREYNRRASSNSKRANSPAPAGERWARLAVSPAMRKFAEDSERRRKEIVGLTAMPAMFRLA</sequence>
<feature type="non-terminal residue" evidence="1">
    <location>
        <position position="86"/>
    </location>
</feature>
<reference evidence="1" key="1">
    <citation type="submission" date="2021-03" db="EMBL/GenBank/DDBJ databases">
        <authorList>
            <person name="Kanchanasin P."/>
            <person name="Saeng-In P."/>
            <person name="Phongsopitanun W."/>
            <person name="Yuki M."/>
            <person name="Kudo T."/>
            <person name="Ohkuma M."/>
            <person name="Tanasupawat S."/>
        </authorList>
    </citation>
    <scope>NUCLEOTIDE SEQUENCE</scope>
    <source>
        <strain evidence="1">GKU 128</strain>
    </source>
</reference>
<dbReference type="Proteomes" id="UP000669179">
    <property type="component" value="Unassembled WGS sequence"/>
</dbReference>
<evidence type="ECO:0000313" key="1">
    <source>
        <dbReference type="EMBL" id="MBO2453655.1"/>
    </source>
</evidence>
<protein>
    <submittedName>
        <fullName evidence="1">Uncharacterized protein</fullName>
    </submittedName>
</protein>
<dbReference type="EMBL" id="JAGEOJ010000021">
    <property type="protein sequence ID" value="MBO2453655.1"/>
    <property type="molecule type" value="Genomic_DNA"/>
</dbReference>
<name>A0A939TES4_9ACTN</name>
<gene>
    <name evidence="1" type="ORF">J4573_41660</name>
</gene>
<organism evidence="1 2">
    <name type="scientific">Actinomadura barringtoniae</name>
    <dbReference type="NCBI Taxonomy" id="1427535"/>
    <lineage>
        <taxon>Bacteria</taxon>
        <taxon>Bacillati</taxon>
        <taxon>Actinomycetota</taxon>
        <taxon>Actinomycetes</taxon>
        <taxon>Streptosporangiales</taxon>
        <taxon>Thermomonosporaceae</taxon>
        <taxon>Actinomadura</taxon>
    </lineage>
</organism>
<dbReference type="RefSeq" id="WP_208261659.1">
    <property type="nucleotide sequence ID" value="NZ_JAGEOJ010000021.1"/>
</dbReference>
<evidence type="ECO:0000313" key="2">
    <source>
        <dbReference type="Proteomes" id="UP000669179"/>
    </source>
</evidence>
<keyword evidence="2" id="KW-1185">Reference proteome</keyword>